<dbReference type="WBParaSite" id="SCUD_0000705901-mRNA-1">
    <property type="protein sequence ID" value="SCUD_0000705901-mRNA-1"/>
    <property type="gene ID" value="SCUD_0000705901"/>
</dbReference>
<keyword evidence="1" id="KW-0472">Membrane</keyword>
<accession>A0A183JWG4</accession>
<evidence type="ECO:0000256" key="1">
    <source>
        <dbReference type="SAM" id="Phobius"/>
    </source>
</evidence>
<dbReference type="AlphaFoldDB" id="A0A183JWG4"/>
<evidence type="ECO:0000313" key="3">
    <source>
        <dbReference type="Proteomes" id="UP000279833"/>
    </source>
</evidence>
<keyword evidence="1" id="KW-0812">Transmembrane</keyword>
<gene>
    <name evidence="2" type="ORF">SCUD_LOCUS7059</name>
</gene>
<name>A0A183JWG4_9TREM</name>
<proteinExistence type="predicted"/>
<organism evidence="4">
    <name type="scientific">Schistosoma curassoni</name>
    <dbReference type="NCBI Taxonomy" id="6186"/>
    <lineage>
        <taxon>Eukaryota</taxon>
        <taxon>Metazoa</taxon>
        <taxon>Spiralia</taxon>
        <taxon>Lophotrochozoa</taxon>
        <taxon>Platyhelminthes</taxon>
        <taxon>Trematoda</taxon>
        <taxon>Digenea</taxon>
        <taxon>Strigeidida</taxon>
        <taxon>Schistosomatoidea</taxon>
        <taxon>Schistosomatidae</taxon>
        <taxon>Schistosoma</taxon>
    </lineage>
</organism>
<reference evidence="2 3" key="2">
    <citation type="submission" date="2018-11" db="EMBL/GenBank/DDBJ databases">
        <authorList>
            <consortium name="Pathogen Informatics"/>
        </authorList>
    </citation>
    <scope>NUCLEOTIDE SEQUENCE [LARGE SCALE GENOMIC DNA]</scope>
    <source>
        <strain evidence="2">Dakar</strain>
        <strain evidence="3">Dakar, Senegal</strain>
    </source>
</reference>
<feature type="transmembrane region" description="Helical" evidence="1">
    <location>
        <begin position="15"/>
        <end position="35"/>
    </location>
</feature>
<reference evidence="4" key="1">
    <citation type="submission" date="2016-06" db="UniProtKB">
        <authorList>
            <consortium name="WormBaseParasite"/>
        </authorList>
    </citation>
    <scope>IDENTIFICATION</scope>
</reference>
<keyword evidence="1" id="KW-1133">Transmembrane helix</keyword>
<dbReference type="Proteomes" id="UP000279833">
    <property type="component" value="Unassembled WGS sequence"/>
</dbReference>
<dbReference type="EMBL" id="UZAK01032240">
    <property type="protein sequence ID" value="VDP24720.1"/>
    <property type="molecule type" value="Genomic_DNA"/>
</dbReference>
<protein>
    <submittedName>
        <fullName evidence="2 4">Uncharacterized protein</fullName>
    </submittedName>
</protein>
<evidence type="ECO:0000313" key="4">
    <source>
        <dbReference type="WBParaSite" id="SCUD_0000705901-mRNA-1"/>
    </source>
</evidence>
<keyword evidence="3" id="KW-1185">Reference proteome</keyword>
<evidence type="ECO:0000313" key="2">
    <source>
        <dbReference type="EMBL" id="VDP24720.1"/>
    </source>
</evidence>
<sequence>MEFEPTAGHVCEMDILGPMGGSCMIATVSFTLLLVEDSWRPTLAHALIMQSFSSSVRNLEISSLTPVTSPKHG</sequence>